<dbReference type="InterPro" id="IPR001501">
    <property type="entry name" value="Ni-dep_hyd_lsu"/>
</dbReference>
<gene>
    <name evidence="1" type="primary">hybC_2</name>
    <name evidence="1" type="ORF">GALL_216910</name>
</gene>
<sequence length="360" mass="39839">MDDAGKLTLGVVWDGDTVSATDIRSTRPMAAQILKGKTPEQVARIVPMLFSVCGRAQGAAADAALQAAQQGSAAASAPVEHMIVCEAMQEHLWRLMLDWTKLMGLPRQEQRFAGWYALLRKIGAGEIGMDAFLHEFERDCLEMPATEWRALDDYQALQEWSLKVHSPSAQVLSRLAELERGRHQTSDARLLPAWTAAEASRACAGRWDMDFSACPDWLGDTAETGAWTYHADDGLLHDVWRQSRSKVLSRLLARVIDVIDMANGTAAQRLDVTSPEANTGVAVVRTARGLLMHHARLERGLVADYAIVAPTEWNFHPDGSYARDMRGMKERDPERLQQLAHVAALSLDPCVAYEVEIRDA</sequence>
<dbReference type="GO" id="GO:0033748">
    <property type="term" value="F:hydrogenase (acceptor) activity"/>
    <property type="evidence" value="ECO:0007669"/>
    <property type="project" value="UniProtKB-EC"/>
</dbReference>
<keyword evidence="1" id="KW-0560">Oxidoreductase</keyword>
<dbReference type="InterPro" id="IPR050867">
    <property type="entry name" value="NiFe/NiFeSe_hydrgnase_LSU"/>
</dbReference>
<comment type="caution">
    <text evidence="1">The sequence shown here is derived from an EMBL/GenBank/DDBJ whole genome shotgun (WGS) entry which is preliminary data.</text>
</comment>
<evidence type="ECO:0000313" key="1">
    <source>
        <dbReference type="EMBL" id="OIQ96292.1"/>
    </source>
</evidence>
<dbReference type="InterPro" id="IPR029014">
    <property type="entry name" value="NiFe-Hase_large"/>
</dbReference>
<name>A0A1J5RW14_9ZZZZ</name>
<dbReference type="PANTHER" id="PTHR42958:SF4">
    <property type="entry name" value="HYDROGENASE EXPRESSION_FORMATION PROTEIN HUPK"/>
    <property type="match status" value="1"/>
</dbReference>
<dbReference type="PANTHER" id="PTHR42958">
    <property type="entry name" value="HYDROGENASE-2 LARGE CHAIN"/>
    <property type="match status" value="1"/>
</dbReference>
<dbReference type="EC" id="1.12.99.6" evidence="1"/>
<dbReference type="Pfam" id="PF00374">
    <property type="entry name" value="NiFeSe_Hases"/>
    <property type="match status" value="1"/>
</dbReference>
<dbReference type="EMBL" id="MLJW01000151">
    <property type="protein sequence ID" value="OIQ96292.1"/>
    <property type="molecule type" value="Genomic_DNA"/>
</dbReference>
<dbReference type="SUPFAM" id="SSF56762">
    <property type="entry name" value="HydB/Nqo4-like"/>
    <property type="match status" value="1"/>
</dbReference>
<protein>
    <submittedName>
        <fullName evidence="1">Hydrogenase-2 large chain</fullName>
        <ecNumber evidence="1">1.12.99.6</ecNumber>
    </submittedName>
</protein>
<dbReference type="GO" id="GO:0016151">
    <property type="term" value="F:nickel cation binding"/>
    <property type="evidence" value="ECO:0007669"/>
    <property type="project" value="InterPro"/>
</dbReference>
<reference evidence="1" key="1">
    <citation type="submission" date="2016-10" db="EMBL/GenBank/DDBJ databases">
        <title>Sequence of Gallionella enrichment culture.</title>
        <authorList>
            <person name="Poehlein A."/>
            <person name="Muehling M."/>
            <person name="Daniel R."/>
        </authorList>
    </citation>
    <scope>NUCLEOTIDE SEQUENCE</scope>
</reference>
<dbReference type="Gene3D" id="1.10.645.10">
    <property type="entry name" value="Cytochrome-c3 Hydrogenase, chain B"/>
    <property type="match status" value="2"/>
</dbReference>
<organism evidence="1">
    <name type="scientific">mine drainage metagenome</name>
    <dbReference type="NCBI Taxonomy" id="410659"/>
    <lineage>
        <taxon>unclassified sequences</taxon>
        <taxon>metagenomes</taxon>
        <taxon>ecological metagenomes</taxon>
    </lineage>
</organism>
<dbReference type="AlphaFoldDB" id="A0A1J5RW14"/>
<accession>A0A1J5RW14</accession>
<proteinExistence type="predicted"/>